<dbReference type="PANTHER" id="PTHR18964:SF149">
    <property type="entry name" value="BIFUNCTIONAL UDP-N-ACETYLGLUCOSAMINE 2-EPIMERASE_N-ACETYLMANNOSAMINE KINASE"/>
    <property type="match status" value="1"/>
</dbReference>
<dbReference type="SUPFAM" id="SSF53067">
    <property type="entry name" value="Actin-like ATPase domain"/>
    <property type="match status" value="1"/>
</dbReference>
<protein>
    <submittedName>
        <fullName evidence="4">ROK family protein</fullName>
    </submittedName>
</protein>
<reference evidence="5" key="1">
    <citation type="submission" date="2011-06" db="EMBL/GenBank/DDBJ databases">
        <title>Complete genome sequence of Paenibacillus mucilaginosus KNP414.</title>
        <authorList>
            <person name="Wang J."/>
            <person name="Hu S."/>
            <person name="Hu X."/>
            <person name="Zhang B."/>
            <person name="Dong D."/>
            <person name="Zhang S."/>
            <person name="Zhao K."/>
            <person name="Wu D."/>
        </authorList>
    </citation>
    <scope>NUCLEOTIDE SEQUENCE [LARGE SCALE GENOMIC DNA]</scope>
    <source>
        <strain evidence="5">KNP414</strain>
    </source>
</reference>
<dbReference type="PATRIC" id="fig|1036673.3.peg.6060"/>
<reference evidence="4 5" key="2">
    <citation type="journal article" date="2013" name="Genome Announc.">
        <title>Genome Sequence of Growth-Improving Paenibacillus mucilaginosus Strain KNP414.</title>
        <authorList>
            <person name="Lu J.J."/>
            <person name="Wang J.F."/>
            <person name="Hu X.F."/>
        </authorList>
    </citation>
    <scope>NUCLEOTIDE SEQUENCE [LARGE SCALE GENOMIC DNA]</scope>
    <source>
        <strain evidence="4 5">KNP414</strain>
    </source>
</reference>
<dbReference type="Pfam" id="PF00480">
    <property type="entry name" value="ROK"/>
    <property type="match status" value="1"/>
</dbReference>
<dbReference type="InterPro" id="IPR036390">
    <property type="entry name" value="WH_DNA-bd_sf"/>
</dbReference>
<dbReference type="Gene3D" id="1.10.10.10">
    <property type="entry name" value="Winged helix-like DNA-binding domain superfamily/Winged helix DNA-binding domain"/>
    <property type="match status" value="1"/>
</dbReference>
<dbReference type="Gene3D" id="3.30.420.40">
    <property type="match status" value="2"/>
</dbReference>
<dbReference type="InterPro" id="IPR000600">
    <property type="entry name" value="ROK"/>
</dbReference>
<evidence type="ECO:0000256" key="3">
    <source>
        <dbReference type="ARBA" id="ARBA00022629"/>
    </source>
</evidence>
<proteinExistence type="inferred from homology"/>
<dbReference type="RefSeq" id="WP_013920169.1">
    <property type="nucleotide sequence ID" value="NC_015690.1"/>
</dbReference>
<dbReference type="HOGENOM" id="CLU_036604_13_1_9"/>
<dbReference type="InterPro" id="IPR043129">
    <property type="entry name" value="ATPase_NBD"/>
</dbReference>
<evidence type="ECO:0000313" key="4">
    <source>
        <dbReference type="EMBL" id="AEI45025.1"/>
    </source>
</evidence>
<comment type="similarity">
    <text evidence="2">Belongs to the ROK (NagC/XylR) family.</text>
</comment>
<evidence type="ECO:0000256" key="2">
    <source>
        <dbReference type="ARBA" id="ARBA00006479"/>
    </source>
</evidence>
<keyword evidence="3" id="KW-0859">Xylose metabolism</keyword>
<dbReference type="EMBL" id="CP002869">
    <property type="protein sequence ID" value="AEI45025.1"/>
    <property type="molecule type" value="Genomic_DNA"/>
</dbReference>
<accession>F8FNV6</accession>
<evidence type="ECO:0000313" key="5">
    <source>
        <dbReference type="Proteomes" id="UP000006620"/>
    </source>
</evidence>
<organism evidence="4 5">
    <name type="scientific">Paenibacillus mucilaginosus (strain KNP414)</name>
    <dbReference type="NCBI Taxonomy" id="1036673"/>
    <lineage>
        <taxon>Bacteria</taxon>
        <taxon>Bacillati</taxon>
        <taxon>Bacillota</taxon>
        <taxon>Bacilli</taxon>
        <taxon>Bacillales</taxon>
        <taxon>Paenibacillaceae</taxon>
        <taxon>Paenibacillus</taxon>
    </lineage>
</organism>
<dbReference type="KEGG" id="pms:KNP414_06504"/>
<sequence length="406" mass="44708">MAHTEQMTLEGRIAGRKHKDIFESIRRRGTVSKIELLDKSGLTGSTLTRTLEELTAQGLILEAGFGESTGGRRPILYEINPHYGYVFGLDLSRIHSRLILFDLRMNKLESRRWAMTEELTPALLLDRIAEAALEMLERHGIAHDKVLGLGIGAVGPLDRESGTLIDPLHFPSGGWANLSIAPYLEHRLGFPVLLENGANAALIGESWSDRERDYRHMLYIHAGVGLRSAMMTNGQVVYGAVDMEGSLGQMIVQSDGPRLWGQGNYGALESYASIPALEHQAQSLLKRGRDSLLARLEPDPERITFAHLQTALQENDPLTVELFTQAATFFGIGLANLLNILHPEKVILGGPLVSSYSGFFHTATRVAVQRTYYYPTYQVVFSHGSLGEEAIVTGSALLVVNRLTAP</sequence>
<name>F8FNV6_PAEMK</name>
<dbReference type="AlphaFoldDB" id="F8FNV6"/>
<comment type="function">
    <text evidence="1">Transcriptional repressor of xylose-utilizing enzymes.</text>
</comment>
<evidence type="ECO:0000256" key="1">
    <source>
        <dbReference type="ARBA" id="ARBA00002486"/>
    </source>
</evidence>
<dbReference type="Proteomes" id="UP000006620">
    <property type="component" value="Chromosome"/>
</dbReference>
<dbReference type="PANTHER" id="PTHR18964">
    <property type="entry name" value="ROK (REPRESSOR, ORF, KINASE) FAMILY"/>
    <property type="match status" value="1"/>
</dbReference>
<dbReference type="GO" id="GO:0042732">
    <property type="term" value="P:D-xylose metabolic process"/>
    <property type="evidence" value="ECO:0007669"/>
    <property type="project" value="UniProtKB-KW"/>
</dbReference>
<dbReference type="SUPFAM" id="SSF46785">
    <property type="entry name" value="Winged helix' DNA-binding domain"/>
    <property type="match status" value="1"/>
</dbReference>
<keyword evidence="3" id="KW-0119">Carbohydrate metabolism</keyword>
<dbReference type="InterPro" id="IPR036388">
    <property type="entry name" value="WH-like_DNA-bd_sf"/>
</dbReference>
<gene>
    <name evidence="4" type="ordered locus">KNP414_06504</name>
</gene>